<feature type="region of interest" description="Disordered" evidence="1">
    <location>
        <begin position="1"/>
        <end position="26"/>
    </location>
</feature>
<sequence>MAAPQPAAAEGLSGRMSDARDQERDEGEALAAEYVLGTLERAERQRAEALIRSDAGFAARVAHWEQHFAPLNDAYPEVPAPDLLPVIEARLFGLPAPRRRFAFLRFLAGAGAAAALALAVFIAVDPRPAAPALTATLSATAEPLTFAASYDAATEELTVTHTAGPNPGADSSYELWVIVGTGAPASLGLIDAQTVTRSLPALTPGATLAVSREPLGGSPDGAPTEVLVSGVVTSS</sequence>
<evidence type="ECO:0000256" key="1">
    <source>
        <dbReference type="SAM" id="MobiDB-lite"/>
    </source>
</evidence>
<evidence type="ECO:0000259" key="3">
    <source>
        <dbReference type="Pfam" id="PF10099"/>
    </source>
</evidence>
<dbReference type="InterPro" id="IPR051474">
    <property type="entry name" value="Anti-sigma-K/W_factor"/>
</dbReference>
<organism evidence="4 5">
    <name type="scientific">Cereibacter changlensis JA139</name>
    <dbReference type="NCBI Taxonomy" id="1188249"/>
    <lineage>
        <taxon>Bacteria</taxon>
        <taxon>Pseudomonadati</taxon>
        <taxon>Pseudomonadota</taxon>
        <taxon>Alphaproteobacteria</taxon>
        <taxon>Rhodobacterales</taxon>
        <taxon>Paracoccaceae</taxon>
        <taxon>Cereibacter</taxon>
    </lineage>
</organism>
<dbReference type="Pfam" id="PF10099">
    <property type="entry name" value="RskA_C"/>
    <property type="match status" value="1"/>
</dbReference>
<proteinExistence type="predicted"/>
<dbReference type="AlphaFoldDB" id="A0A2T4JWT5"/>
<keyword evidence="5" id="KW-1185">Reference proteome</keyword>
<dbReference type="GO" id="GO:0005886">
    <property type="term" value="C:plasma membrane"/>
    <property type="evidence" value="ECO:0007669"/>
    <property type="project" value="InterPro"/>
</dbReference>
<name>A0A2T4JWT5_9RHOB</name>
<dbReference type="Proteomes" id="UP000241010">
    <property type="component" value="Unassembled WGS sequence"/>
</dbReference>
<dbReference type="OrthoDB" id="9816387at2"/>
<keyword evidence="2" id="KW-0472">Membrane</keyword>
<dbReference type="GO" id="GO:0006417">
    <property type="term" value="P:regulation of translation"/>
    <property type="evidence" value="ECO:0007669"/>
    <property type="project" value="TreeGrafter"/>
</dbReference>
<reference evidence="4 5" key="1">
    <citation type="submission" date="2018-03" db="EMBL/GenBank/DDBJ databases">
        <title>Cereibacter changlensis.</title>
        <authorList>
            <person name="Meyer T.E."/>
            <person name="Miller S."/>
            <person name="Lodha T."/>
            <person name="Gandham S."/>
            <person name="Chintalapati S."/>
            <person name="Chintalapati V.R."/>
        </authorList>
    </citation>
    <scope>NUCLEOTIDE SEQUENCE [LARGE SCALE GENOMIC DNA]</scope>
    <source>
        <strain evidence="4 5">JA139</strain>
    </source>
</reference>
<comment type="caution">
    <text evidence="4">The sequence shown here is derived from an EMBL/GenBank/DDBJ whole genome shotgun (WGS) entry which is preliminary data.</text>
</comment>
<evidence type="ECO:0000313" key="5">
    <source>
        <dbReference type="Proteomes" id="UP000241010"/>
    </source>
</evidence>
<dbReference type="PANTHER" id="PTHR37461:SF1">
    <property type="entry name" value="ANTI-SIGMA-K FACTOR RSKA"/>
    <property type="match status" value="1"/>
</dbReference>
<feature type="domain" description="Anti-sigma K factor RskA C-terminal" evidence="3">
    <location>
        <begin position="110"/>
        <end position="224"/>
    </location>
</feature>
<protein>
    <recommendedName>
        <fullName evidence="3">Anti-sigma K factor RskA C-terminal domain-containing protein</fullName>
    </recommendedName>
</protein>
<dbReference type="EMBL" id="PZKG01000023">
    <property type="protein sequence ID" value="PTE22380.1"/>
    <property type="molecule type" value="Genomic_DNA"/>
</dbReference>
<dbReference type="InterPro" id="IPR018764">
    <property type="entry name" value="RskA_C"/>
</dbReference>
<evidence type="ECO:0000256" key="2">
    <source>
        <dbReference type="SAM" id="Phobius"/>
    </source>
</evidence>
<feature type="transmembrane region" description="Helical" evidence="2">
    <location>
        <begin position="102"/>
        <end position="124"/>
    </location>
</feature>
<keyword evidence="2" id="KW-0812">Transmembrane</keyword>
<keyword evidence="2" id="KW-1133">Transmembrane helix</keyword>
<evidence type="ECO:0000313" key="4">
    <source>
        <dbReference type="EMBL" id="PTE22380.1"/>
    </source>
</evidence>
<accession>A0A2T4JWT5</accession>
<dbReference type="GO" id="GO:0016989">
    <property type="term" value="F:sigma factor antagonist activity"/>
    <property type="evidence" value="ECO:0007669"/>
    <property type="project" value="TreeGrafter"/>
</dbReference>
<dbReference type="PANTHER" id="PTHR37461">
    <property type="entry name" value="ANTI-SIGMA-K FACTOR RSKA"/>
    <property type="match status" value="1"/>
</dbReference>
<gene>
    <name evidence="4" type="ORF">C5F48_07320</name>
</gene>